<accession>A0A0F6W8U9</accession>
<gene>
    <name evidence="2" type="ORF">DB32_007445</name>
</gene>
<protein>
    <recommendedName>
        <fullName evidence="4">Lipoprotein</fullName>
    </recommendedName>
</protein>
<dbReference type="Proteomes" id="UP000034883">
    <property type="component" value="Chromosome"/>
</dbReference>
<evidence type="ECO:0000313" key="2">
    <source>
        <dbReference type="EMBL" id="AKF10296.1"/>
    </source>
</evidence>
<evidence type="ECO:0000313" key="3">
    <source>
        <dbReference type="Proteomes" id="UP000034883"/>
    </source>
</evidence>
<dbReference type="STRING" id="927083.DB32_007445"/>
<dbReference type="KEGG" id="samy:DB32_007445"/>
<dbReference type="PROSITE" id="PS51257">
    <property type="entry name" value="PROKAR_LIPOPROTEIN"/>
    <property type="match status" value="1"/>
</dbReference>
<name>A0A0F6W8U9_9BACT</name>
<evidence type="ECO:0008006" key="4">
    <source>
        <dbReference type="Google" id="ProtNLM"/>
    </source>
</evidence>
<evidence type="ECO:0000256" key="1">
    <source>
        <dbReference type="SAM" id="SignalP"/>
    </source>
</evidence>
<dbReference type="AlphaFoldDB" id="A0A0F6W8U9"/>
<dbReference type="RefSeq" id="WP_053237271.1">
    <property type="nucleotide sequence ID" value="NZ_CP011125.1"/>
</dbReference>
<proteinExistence type="predicted"/>
<sequence length="123" mass="13371">MKTRWTYALAAALAVLSGCAGQSAEGAVAEALVSDERVPEAAWRAIDPIACGDAEDVAGYRRAAGADELVVGVDLRGRLRCIDTIAFEGPRVMSQPRTPVLLPRPRGVDPEPQPMLDWSRRWW</sequence>
<feature type="chain" id="PRO_5002511849" description="Lipoprotein" evidence="1">
    <location>
        <begin position="21"/>
        <end position="123"/>
    </location>
</feature>
<organism evidence="2 3">
    <name type="scientific">Sandaracinus amylolyticus</name>
    <dbReference type="NCBI Taxonomy" id="927083"/>
    <lineage>
        <taxon>Bacteria</taxon>
        <taxon>Pseudomonadati</taxon>
        <taxon>Myxococcota</taxon>
        <taxon>Polyangia</taxon>
        <taxon>Polyangiales</taxon>
        <taxon>Sandaracinaceae</taxon>
        <taxon>Sandaracinus</taxon>
    </lineage>
</organism>
<reference evidence="2 3" key="1">
    <citation type="submission" date="2015-03" db="EMBL/GenBank/DDBJ databases">
        <title>Genome assembly of Sandaracinus amylolyticus DSM 53668.</title>
        <authorList>
            <person name="Sharma G."/>
            <person name="Subramanian S."/>
        </authorList>
    </citation>
    <scope>NUCLEOTIDE SEQUENCE [LARGE SCALE GENOMIC DNA]</scope>
    <source>
        <strain evidence="2 3">DSM 53668</strain>
    </source>
</reference>
<feature type="signal peptide" evidence="1">
    <location>
        <begin position="1"/>
        <end position="20"/>
    </location>
</feature>
<keyword evidence="3" id="KW-1185">Reference proteome</keyword>
<keyword evidence="1" id="KW-0732">Signal</keyword>
<dbReference type="EMBL" id="CP011125">
    <property type="protein sequence ID" value="AKF10296.1"/>
    <property type="molecule type" value="Genomic_DNA"/>
</dbReference>